<dbReference type="EMBL" id="MKIP01000050">
    <property type="protein sequence ID" value="OLP59617.1"/>
    <property type="molecule type" value="Genomic_DNA"/>
</dbReference>
<comment type="caution">
    <text evidence="2">The sequence shown here is derived from an EMBL/GenBank/DDBJ whole genome shotgun (WGS) entry which is preliminary data.</text>
</comment>
<dbReference type="InterPro" id="IPR007361">
    <property type="entry name" value="DUF427"/>
</dbReference>
<sequence length="123" mass="13362">MTGKPFKIPDASHPISIAPFEGRVVVCAGDRVIADSRRALTLKEAAYPAVYYVPRQDADMTALHRSTHSTHCPYKGDASYFDLPTGADGQNGVWSYETPHEAVSAIAGHLAFYPNKVVIETEA</sequence>
<evidence type="ECO:0000259" key="1">
    <source>
        <dbReference type="Pfam" id="PF04248"/>
    </source>
</evidence>
<dbReference type="Proteomes" id="UP000186364">
    <property type="component" value="Unassembled WGS sequence"/>
</dbReference>
<proteinExistence type="predicted"/>
<gene>
    <name evidence="2" type="ORF">BJF93_11095</name>
</gene>
<dbReference type="AlphaFoldDB" id="A0A1Q9AVZ6"/>
<dbReference type="RefSeq" id="WP_075628020.1">
    <property type="nucleotide sequence ID" value="NZ_FOAM01000024.1"/>
</dbReference>
<dbReference type="PANTHER" id="PTHR34310">
    <property type="entry name" value="DUF427 DOMAIN PROTEIN (AFU_ORTHOLOGUE AFUA_3G02220)"/>
    <property type="match status" value="1"/>
</dbReference>
<feature type="domain" description="DUF427" evidence="1">
    <location>
        <begin position="25"/>
        <end position="114"/>
    </location>
</feature>
<dbReference type="Gene3D" id="2.170.150.40">
    <property type="entry name" value="Domain of unknown function (DUF427)"/>
    <property type="match status" value="1"/>
</dbReference>
<evidence type="ECO:0000313" key="3">
    <source>
        <dbReference type="Proteomes" id="UP000186364"/>
    </source>
</evidence>
<dbReference type="Pfam" id="PF04248">
    <property type="entry name" value="NTP_transf_9"/>
    <property type="match status" value="1"/>
</dbReference>
<dbReference type="OrthoDB" id="9815163at2"/>
<reference evidence="2 3" key="1">
    <citation type="submission" date="2016-09" db="EMBL/GenBank/DDBJ databases">
        <title>Rhizobium sp. nov., a novel species isolated from the rice rhizosphere.</title>
        <authorList>
            <person name="Zhao J."/>
            <person name="Zhang X."/>
        </authorList>
    </citation>
    <scope>NUCLEOTIDE SEQUENCE [LARGE SCALE GENOMIC DNA]</scope>
    <source>
        <strain evidence="2 3">1.7048</strain>
    </source>
</reference>
<accession>A0A1Q9AVZ6</accession>
<evidence type="ECO:0000313" key="2">
    <source>
        <dbReference type="EMBL" id="OLP59617.1"/>
    </source>
</evidence>
<dbReference type="InterPro" id="IPR038694">
    <property type="entry name" value="DUF427_sf"/>
</dbReference>
<protein>
    <recommendedName>
        <fullName evidence="1">DUF427 domain-containing protein</fullName>
    </recommendedName>
</protein>
<organism evidence="2 3">
    <name type="scientific">Xaviernesmea oryzae</name>
    <dbReference type="NCBI Taxonomy" id="464029"/>
    <lineage>
        <taxon>Bacteria</taxon>
        <taxon>Pseudomonadati</taxon>
        <taxon>Pseudomonadota</taxon>
        <taxon>Alphaproteobacteria</taxon>
        <taxon>Hyphomicrobiales</taxon>
        <taxon>Rhizobiaceae</taxon>
        <taxon>Rhizobium/Agrobacterium group</taxon>
        <taxon>Xaviernesmea</taxon>
    </lineage>
</organism>
<dbReference type="PANTHER" id="PTHR34310:SF9">
    <property type="entry name" value="BLR5716 PROTEIN"/>
    <property type="match status" value="1"/>
</dbReference>
<keyword evidence="3" id="KW-1185">Reference proteome</keyword>
<name>A0A1Q9AVZ6_9HYPH</name>